<sequence length="87" mass="9704">MLGNFGGRPDDEVTIPHAVIVIEDERGVSLIRAWREHLGLTQDEVARRMGVTRQAYLQMESLVAHPRVATLKKIAAAMGVAWEQLRA</sequence>
<gene>
    <name evidence="2" type="ORF">ASZ90_002335</name>
</gene>
<keyword evidence="2" id="KW-0238">DNA-binding</keyword>
<dbReference type="SUPFAM" id="SSF47413">
    <property type="entry name" value="lambda repressor-like DNA-binding domains"/>
    <property type="match status" value="1"/>
</dbReference>
<reference evidence="2" key="1">
    <citation type="journal article" date="2015" name="Proc. Natl. Acad. Sci. U.S.A.">
        <title>Networks of energetic and metabolic interactions define dynamics in microbial communities.</title>
        <authorList>
            <person name="Embree M."/>
            <person name="Liu J.K."/>
            <person name="Al-Bassam M.M."/>
            <person name="Zengler K."/>
        </authorList>
    </citation>
    <scope>NUCLEOTIDE SEQUENCE</scope>
</reference>
<dbReference type="EMBL" id="LNQE01000287">
    <property type="protein sequence ID" value="KUG27804.1"/>
    <property type="molecule type" value="Genomic_DNA"/>
</dbReference>
<dbReference type="AlphaFoldDB" id="A0A0W8G443"/>
<dbReference type="InterPro" id="IPR010982">
    <property type="entry name" value="Lambda_DNA-bd_dom_sf"/>
</dbReference>
<evidence type="ECO:0000259" key="1">
    <source>
        <dbReference type="PROSITE" id="PS50943"/>
    </source>
</evidence>
<dbReference type="Pfam" id="PF01381">
    <property type="entry name" value="HTH_3"/>
    <property type="match status" value="1"/>
</dbReference>
<dbReference type="InterPro" id="IPR001387">
    <property type="entry name" value="Cro/C1-type_HTH"/>
</dbReference>
<organism evidence="2">
    <name type="scientific">hydrocarbon metagenome</name>
    <dbReference type="NCBI Taxonomy" id="938273"/>
    <lineage>
        <taxon>unclassified sequences</taxon>
        <taxon>metagenomes</taxon>
        <taxon>ecological metagenomes</taxon>
    </lineage>
</organism>
<dbReference type="PROSITE" id="PS50943">
    <property type="entry name" value="HTH_CROC1"/>
    <property type="match status" value="1"/>
</dbReference>
<dbReference type="Gene3D" id="1.10.260.40">
    <property type="entry name" value="lambda repressor-like DNA-binding domains"/>
    <property type="match status" value="1"/>
</dbReference>
<dbReference type="SMART" id="SM00530">
    <property type="entry name" value="HTH_XRE"/>
    <property type="match status" value="1"/>
</dbReference>
<proteinExistence type="predicted"/>
<protein>
    <submittedName>
        <fullName evidence="2">Dna-binding protein</fullName>
    </submittedName>
</protein>
<feature type="domain" description="HTH cro/C1-type" evidence="1">
    <location>
        <begin position="31"/>
        <end position="85"/>
    </location>
</feature>
<name>A0A0W8G443_9ZZZZ</name>
<dbReference type="GO" id="GO:0003677">
    <property type="term" value="F:DNA binding"/>
    <property type="evidence" value="ECO:0007669"/>
    <property type="project" value="UniProtKB-KW"/>
</dbReference>
<dbReference type="CDD" id="cd00093">
    <property type="entry name" value="HTH_XRE"/>
    <property type="match status" value="1"/>
</dbReference>
<accession>A0A0W8G443</accession>
<evidence type="ECO:0000313" key="2">
    <source>
        <dbReference type="EMBL" id="KUG27804.1"/>
    </source>
</evidence>
<comment type="caution">
    <text evidence="2">The sequence shown here is derived from an EMBL/GenBank/DDBJ whole genome shotgun (WGS) entry which is preliminary data.</text>
</comment>